<dbReference type="EMBL" id="LDEV01001402">
    <property type="protein sequence ID" value="KLJ11729.1"/>
    <property type="molecule type" value="Genomic_DNA"/>
</dbReference>
<comment type="caution">
    <text evidence="2">The sequence shown here is derived from an EMBL/GenBank/DDBJ whole genome shotgun (WGS) entry which is preliminary data.</text>
</comment>
<name>A0A0H1BJL1_9EURO</name>
<accession>A0A0H1BJL1</accession>
<evidence type="ECO:0000313" key="2">
    <source>
        <dbReference type="EMBL" id="KLJ11729.1"/>
    </source>
</evidence>
<gene>
    <name evidence="2" type="ORF">EMPG_09640</name>
</gene>
<evidence type="ECO:0000313" key="3">
    <source>
        <dbReference type="Proteomes" id="UP000053573"/>
    </source>
</evidence>
<sequence length="118" mass="13685">MRKRKKQQKKQQQQQTEREGQSEEGAAAEEMDVPIMFSPVGMGRSQVLKVLWEEERRKDQLKNFRAYGAAGAVDDGGGGGGWKSKSHFQRASSRTRDLLWCRQDHVKRFLRTSVFSWR</sequence>
<evidence type="ECO:0000256" key="1">
    <source>
        <dbReference type="SAM" id="MobiDB-lite"/>
    </source>
</evidence>
<dbReference type="OrthoDB" id="5327538at2759"/>
<dbReference type="AlphaFoldDB" id="A0A0H1BJL1"/>
<feature type="region of interest" description="Disordered" evidence="1">
    <location>
        <begin position="1"/>
        <end position="36"/>
    </location>
</feature>
<reference evidence="3" key="1">
    <citation type="journal article" date="2015" name="PLoS Genet.">
        <title>The dynamic genome and transcriptome of the human fungal pathogen Blastomyces and close relative Emmonsia.</title>
        <authorList>
            <person name="Munoz J.F."/>
            <person name="Gauthier G.M."/>
            <person name="Desjardins C.A."/>
            <person name="Gallo J.E."/>
            <person name="Holder J."/>
            <person name="Sullivan T.D."/>
            <person name="Marty A.J."/>
            <person name="Carmen J.C."/>
            <person name="Chen Z."/>
            <person name="Ding L."/>
            <person name="Gujja S."/>
            <person name="Magrini V."/>
            <person name="Misas E."/>
            <person name="Mitreva M."/>
            <person name="Priest M."/>
            <person name="Saif S."/>
            <person name="Whiston E.A."/>
            <person name="Young S."/>
            <person name="Zeng Q."/>
            <person name="Goldman W.E."/>
            <person name="Mardis E.R."/>
            <person name="Taylor J.W."/>
            <person name="McEwen J.G."/>
            <person name="Clay O.K."/>
            <person name="Klein B.S."/>
            <person name="Cuomo C.A."/>
        </authorList>
    </citation>
    <scope>NUCLEOTIDE SEQUENCE [LARGE SCALE GENOMIC DNA]</scope>
    <source>
        <strain evidence="3">UAMH 139</strain>
    </source>
</reference>
<organism evidence="2 3">
    <name type="scientific">Blastomyces silverae</name>
    <dbReference type="NCBI Taxonomy" id="2060906"/>
    <lineage>
        <taxon>Eukaryota</taxon>
        <taxon>Fungi</taxon>
        <taxon>Dikarya</taxon>
        <taxon>Ascomycota</taxon>
        <taxon>Pezizomycotina</taxon>
        <taxon>Eurotiomycetes</taxon>
        <taxon>Eurotiomycetidae</taxon>
        <taxon>Onygenales</taxon>
        <taxon>Ajellomycetaceae</taxon>
        <taxon>Blastomyces</taxon>
    </lineage>
</organism>
<feature type="region of interest" description="Disordered" evidence="1">
    <location>
        <begin position="69"/>
        <end position="88"/>
    </location>
</feature>
<dbReference type="Proteomes" id="UP000053573">
    <property type="component" value="Unassembled WGS sequence"/>
</dbReference>
<proteinExistence type="predicted"/>
<dbReference type="STRING" id="2060906.A0A0H1BJL1"/>
<keyword evidence="3" id="KW-1185">Reference proteome</keyword>
<protein>
    <submittedName>
        <fullName evidence="2">Uncharacterized protein</fullName>
    </submittedName>
</protein>